<feature type="transmembrane region" description="Helical" evidence="1">
    <location>
        <begin position="153"/>
        <end position="170"/>
    </location>
</feature>
<protein>
    <recommendedName>
        <fullName evidence="4">DUF2975 domain-containing protein</fullName>
    </recommendedName>
</protein>
<dbReference type="EMBL" id="CP002541">
    <property type="protein sequence ID" value="ADY14351.1"/>
    <property type="molecule type" value="Genomic_DNA"/>
</dbReference>
<keyword evidence="3" id="KW-1185">Reference proteome</keyword>
<evidence type="ECO:0000313" key="3">
    <source>
        <dbReference type="Proteomes" id="UP000008466"/>
    </source>
</evidence>
<evidence type="ECO:0000256" key="1">
    <source>
        <dbReference type="SAM" id="Phobius"/>
    </source>
</evidence>
<name>F0RSF1_SPHGB</name>
<keyword evidence="1" id="KW-0812">Transmembrane</keyword>
<feature type="transmembrane region" description="Helical" evidence="1">
    <location>
        <begin position="12"/>
        <end position="39"/>
    </location>
</feature>
<dbReference type="STRING" id="158189.SpiBuddy_2540"/>
<gene>
    <name evidence="2" type="ordered locus">SpiBuddy_2540</name>
</gene>
<feature type="transmembrane region" description="Helical" evidence="1">
    <location>
        <begin position="67"/>
        <end position="92"/>
    </location>
</feature>
<sequence length="180" mass="19599">MLSVSNKGWRLLASLLTLSLILGSVAVIALGVFLVFMALQGNLSLPLLLGEGIQLSHALTAVSLGSYIGYSLLLVATLLIGLSFLFLLRSILISIQKAKGFSQTLPTQIKRMAFLLLVLAYAKQLLMLFAFSQDLGSLSGLLEFRFQLLPSEALYALTLLLLGELFRYGLALQSEYEQTV</sequence>
<dbReference type="Proteomes" id="UP000008466">
    <property type="component" value="Chromosome"/>
</dbReference>
<dbReference type="AlphaFoldDB" id="F0RSF1"/>
<dbReference type="RefSeq" id="WP_013608196.1">
    <property type="nucleotide sequence ID" value="NC_015152.1"/>
</dbReference>
<dbReference type="KEGG" id="sbu:SpiBuddy_2540"/>
<organism evidence="2 3">
    <name type="scientific">Sphaerochaeta globosa (strain ATCC BAA-1886 / DSM 22777 / Buddy)</name>
    <name type="common">Spirochaeta sp. (strain Buddy)</name>
    <dbReference type="NCBI Taxonomy" id="158189"/>
    <lineage>
        <taxon>Bacteria</taxon>
        <taxon>Pseudomonadati</taxon>
        <taxon>Spirochaetota</taxon>
        <taxon>Spirochaetia</taxon>
        <taxon>Spirochaetales</taxon>
        <taxon>Sphaerochaetaceae</taxon>
        <taxon>Sphaerochaeta</taxon>
    </lineage>
</organism>
<reference evidence="3" key="1">
    <citation type="submission" date="2011-02" db="EMBL/GenBank/DDBJ databases">
        <title>Complete sequence of Spirochaeta sp. Buddy.</title>
        <authorList>
            <person name="Lucas S."/>
            <person name="Copeland A."/>
            <person name="Lapidus A."/>
            <person name="Cheng J.-F."/>
            <person name="Goodwin L."/>
            <person name="Pitluck S."/>
            <person name="Zeytun A."/>
            <person name="Detter J.C."/>
            <person name="Han C."/>
            <person name="Tapia R."/>
            <person name="Land M."/>
            <person name="Hauser L."/>
            <person name="Kyrpides N."/>
            <person name="Ivanova N."/>
            <person name="Mikhailova N."/>
            <person name="Pagani I."/>
            <person name="Ritalahti K.M."/>
            <person name="Loeffler F.E."/>
            <person name="Woyke T."/>
        </authorList>
    </citation>
    <scope>NUCLEOTIDE SEQUENCE [LARGE SCALE GENOMIC DNA]</scope>
    <source>
        <strain evidence="3">ATCC BAA-1886 / DSM 22777 / Buddy</strain>
    </source>
</reference>
<evidence type="ECO:0008006" key="4">
    <source>
        <dbReference type="Google" id="ProtNLM"/>
    </source>
</evidence>
<accession>F0RSF1</accession>
<keyword evidence="1" id="KW-1133">Transmembrane helix</keyword>
<feature type="transmembrane region" description="Helical" evidence="1">
    <location>
        <begin position="113"/>
        <end position="133"/>
    </location>
</feature>
<evidence type="ECO:0000313" key="2">
    <source>
        <dbReference type="EMBL" id="ADY14351.1"/>
    </source>
</evidence>
<dbReference type="HOGENOM" id="CLU_1495271_0_0_12"/>
<proteinExistence type="predicted"/>
<keyword evidence="1" id="KW-0472">Membrane</keyword>